<keyword evidence="3" id="KW-0206">Cytoskeleton</keyword>
<reference evidence="7" key="1">
    <citation type="submission" date="2020-05" db="EMBL/GenBank/DDBJ databases">
        <title>Phylogenomic resolution of chytrid fungi.</title>
        <authorList>
            <person name="Stajich J.E."/>
            <person name="Amses K."/>
            <person name="Simmons R."/>
            <person name="Seto K."/>
            <person name="Myers J."/>
            <person name="Bonds A."/>
            <person name="Quandt C.A."/>
            <person name="Barry K."/>
            <person name="Liu P."/>
            <person name="Grigoriev I."/>
            <person name="Longcore J.E."/>
            <person name="James T.Y."/>
        </authorList>
    </citation>
    <scope>NUCLEOTIDE SEQUENCE</scope>
    <source>
        <strain evidence="7">JEL0318</strain>
    </source>
</reference>
<gene>
    <name evidence="7" type="ORF">HK097_001580</name>
</gene>
<dbReference type="EMBL" id="JADGJD010001313">
    <property type="protein sequence ID" value="KAJ3044146.1"/>
    <property type="molecule type" value="Genomic_DNA"/>
</dbReference>
<evidence type="ECO:0000256" key="1">
    <source>
        <dbReference type="ARBA" id="ARBA00004430"/>
    </source>
</evidence>
<dbReference type="Proteomes" id="UP001212841">
    <property type="component" value="Unassembled WGS sequence"/>
</dbReference>
<name>A0AAD5S6M1_9FUNG</name>
<organism evidence="7 8">
    <name type="scientific">Rhizophlyctis rosea</name>
    <dbReference type="NCBI Taxonomy" id="64517"/>
    <lineage>
        <taxon>Eukaryota</taxon>
        <taxon>Fungi</taxon>
        <taxon>Fungi incertae sedis</taxon>
        <taxon>Chytridiomycota</taxon>
        <taxon>Chytridiomycota incertae sedis</taxon>
        <taxon>Chytridiomycetes</taxon>
        <taxon>Rhizophlyctidales</taxon>
        <taxon>Rhizophlyctidaceae</taxon>
        <taxon>Rhizophlyctis</taxon>
    </lineage>
</organism>
<evidence type="ECO:0000313" key="8">
    <source>
        <dbReference type="Proteomes" id="UP001212841"/>
    </source>
</evidence>
<keyword evidence="8" id="KW-1185">Reference proteome</keyword>
<proteinExistence type="inferred from homology"/>
<dbReference type="Pfam" id="PF10629">
    <property type="entry name" value="CMI2B-like"/>
    <property type="match status" value="1"/>
</dbReference>
<evidence type="ECO:0000259" key="6">
    <source>
        <dbReference type="Pfam" id="PF10629"/>
    </source>
</evidence>
<dbReference type="AlphaFoldDB" id="A0AAD5S6M1"/>
<protein>
    <recommendedName>
        <fullName evidence="6">Ciliary microtubule inner protein 2A-C-like domain-containing protein</fullName>
    </recommendedName>
</protein>
<dbReference type="InterPro" id="IPR018902">
    <property type="entry name" value="CMI2A-C-like_dom"/>
</dbReference>
<feature type="domain" description="Ciliary microtubule inner protein 2A-C-like" evidence="6">
    <location>
        <begin position="142"/>
        <end position="174"/>
    </location>
</feature>
<dbReference type="PANTHER" id="PTHR22146">
    <property type="entry name" value="CAT EYE SYNDROME CRITICAL REGION PROTEIN 6"/>
    <property type="match status" value="1"/>
</dbReference>
<dbReference type="GO" id="GO:0005930">
    <property type="term" value="C:axoneme"/>
    <property type="evidence" value="ECO:0007669"/>
    <property type="project" value="UniProtKB-SubCell"/>
</dbReference>
<sequence length="202" mass="22852">MYSAESSPIDDVSPYHLPEGHPEKTFISGYTGFVPRHRNYFGEPYQDSVREALDEFTAPKAIKDPYLDPHAYDKVEKKNIVHTDPIPGFTGFIPGSRTLYSTTFGRTFNVAYDNFNRRDEKGHYETTLEPTERKNLNKTLPVPGYKGHIPKFIFSAERPYGISSKECIQSFKRERYLDDLDRARRGVGAAVGPSVSGIPLAV</sequence>
<evidence type="ECO:0000256" key="4">
    <source>
        <dbReference type="ARBA" id="ARBA00023273"/>
    </source>
</evidence>
<evidence type="ECO:0000256" key="5">
    <source>
        <dbReference type="ARBA" id="ARBA00035661"/>
    </source>
</evidence>
<dbReference type="PANTHER" id="PTHR22146:SF8">
    <property type="entry name" value="PROTEIN FAM166B"/>
    <property type="match status" value="1"/>
</dbReference>
<evidence type="ECO:0000313" key="7">
    <source>
        <dbReference type="EMBL" id="KAJ3044146.1"/>
    </source>
</evidence>
<comment type="caution">
    <text evidence="7">The sequence shown here is derived from an EMBL/GenBank/DDBJ whole genome shotgun (WGS) entry which is preliminary data.</text>
</comment>
<comment type="subcellular location">
    <subcellularLocation>
        <location evidence="1">Cytoplasm</location>
        <location evidence="1">Cytoskeleton</location>
        <location evidence="1">Cilium axoneme</location>
    </subcellularLocation>
</comment>
<comment type="similarity">
    <text evidence="5">Belongs to the CIMIP2 family.</text>
</comment>
<evidence type="ECO:0000256" key="3">
    <source>
        <dbReference type="ARBA" id="ARBA00023212"/>
    </source>
</evidence>
<keyword evidence="2" id="KW-0963">Cytoplasm</keyword>
<evidence type="ECO:0000256" key="2">
    <source>
        <dbReference type="ARBA" id="ARBA00022490"/>
    </source>
</evidence>
<keyword evidence="4" id="KW-0966">Cell projection</keyword>
<accession>A0AAD5S6M1</accession>